<gene>
    <name evidence="3" type="ORF">BBK14_11185</name>
</gene>
<comment type="caution">
    <text evidence="3">The sequence shown here is derived from an EMBL/GenBank/DDBJ whole genome shotgun (WGS) entry which is preliminary data.</text>
</comment>
<feature type="transmembrane region" description="Helical" evidence="1">
    <location>
        <begin position="361"/>
        <end position="379"/>
    </location>
</feature>
<keyword evidence="4" id="KW-1185">Reference proteome</keyword>
<dbReference type="InterPro" id="IPR010090">
    <property type="entry name" value="Phage_tape_meas"/>
</dbReference>
<feature type="transmembrane region" description="Helical" evidence="1">
    <location>
        <begin position="443"/>
        <end position="462"/>
    </location>
</feature>
<dbReference type="EMBL" id="MAXA01000047">
    <property type="protein sequence ID" value="OHV42178.1"/>
    <property type="molecule type" value="Genomic_DNA"/>
</dbReference>
<dbReference type="AlphaFoldDB" id="A0A1S1R5E4"/>
<evidence type="ECO:0000313" key="4">
    <source>
        <dbReference type="Proteomes" id="UP000179769"/>
    </source>
</evidence>
<keyword evidence="1" id="KW-0812">Transmembrane</keyword>
<dbReference type="Proteomes" id="UP000179769">
    <property type="component" value="Unassembled WGS sequence"/>
</dbReference>
<proteinExistence type="predicted"/>
<protein>
    <recommendedName>
        <fullName evidence="2">Phage tail tape measure protein domain-containing protein</fullName>
    </recommendedName>
</protein>
<keyword evidence="1" id="KW-0472">Membrane</keyword>
<organism evidence="3 4">
    <name type="scientific">Parafrankia soli</name>
    <dbReference type="NCBI Taxonomy" id="2599596"/>
    <lineage>
        <taxon>Bacteria</taxon>
        <taxon>Bacillati</taxon>
        <taxon>Actinomycetota</taxon>
        <taxon>Actinomycetes</taxon>
        <taxon>Frankiales</taxon>
        <taxon>Frankiaceae</taxon>
        <taxon>Parafrankia</taxon>
    </lineage>
</organism>
<sequence>MATLTSLLVRIVGDNDDLEQTLDETPRMVDKVGSRISAAASTVGLAAGAALGAGIVESFNVEAASDKLAAQLGVDSTEAARIAEVSGDIWADGWGSSAEEVNAAIKGVYQNIGEGNDEWLRDTAQTATAVAGVFEQDVGAVTASVGQMLNTGLVQNADEAFDVITAGFQAGADKAGDFLDTINEYAPQWQKFGLDAQTATGLLSQGLRAGARDSDLVADAIKEFSIRAIDGSETTKAGFDAIGLSATDMAAKIAAGGPESAAALDLTLDRLRAIEDPVERNAAAVALFGTQAEDLGGALFALDPSSAVDALGQVGGAADRMAETVADNPAAALETFKRTAQQKLTEIGGAFVNFGMQNQQFVQPLIIALGALAAAILLVKGGMMAWTAATTAWTAIQKIATAAQWLWNAAMSANPIGLVVLAVAGLVAGIVLLYKNSETARNIINAAFNGIWTAIQFVYNWVRDNWPLLLTILTGPIGLAVSQIITHWDSIRNGISAVFGWIRDNWQLVLSILTGPIGAAVIQIVTHWDKIKSAGVAVLNWFKELPGNLTSALSSIGQIILSPFKAAFNGVARAWNNSVGKVGFSVPGWVPGLGGKSWSIPDIPLLETGGVVTRTGLALIHRNETVLPAGTAPLPRGAGGAGAAGGGAAVLELRSSGSRVDDMLLEILRSAVSSRGGNVQTVIGS</sequence>
<feature type="domain" description="Phage tail tape measure protein" evidence="2">
    <location>
        <begin position="91"/>
        <end position="289"/>
    </location>
</feature>
<feature type="transmembrane region" description="Helical" evidence="1">
    <location>
        <begin position="508"/>
        <end position="528"/>
    </location>
</feature>
<name>A0A1S1R5E4_9ACTN</name>
<feature type="transmembrane region" description="Helical" evidence="1">
    <location>
        <begin position="413"/>
        <end position="434"/>
    </location>
</feature>
<dbReference type="Pfam" id="PF10145">
    <property type="entry name" value="PhageMin_Tail"/>
    <property type="match status" value="1"/>
</dbReference>
<evidence type="ECO:0000256" key="1">
    <source>
        <dbReference type="SAM" id="Phobius"/>
    </source>
</evidence>
<accession>A0A1S1R5E4</accession>
<feature type="transmembrane region" description="Helical" evidence="1">
    <location>
        <begin position="468"/>
        <end position="488"/>
    </location>
</feature>
<evidence type="ECO:0000313" key="3">
    <source>
        <dbReference type="EMBL" id="OHV42178.1"/>
    </source>
</evidence>
<dbReference type="OrthoDB" id="3765294at2"/>
<reference evidence="4" key="1">
    <citation type="submission" date="2016-07" db="EMBL/GenBank/DDBJ databases">
        <title>Frankia sp. NRRL B-16219 Genome sequencing.</title>
        <authorList>
            <person name="Ghodhbane-Gtari F."/>
            <person name="Swanson E."/>
            <person name="Gueddou A."/>
            <person name="Louati M."/>
            <person name="Nouioui I."/>
            <person name="Hezbri K."/>
            <person name="Abebe-Akele F."/>
            <person name="Simpson S."/>
            <person name="Morris K."/>
            <person name="Thomas K."/>
            <person name="Gtari M."/>
            <person name="Tisa L.S."/>
        </authorList>
    </citation>
    <scope>NUCLEOTIDE SEQUENCE [LARGE SCALE GENOMIC DNA]</scope>
    <source>
        <strain evidence="4">NRRL B-16219</strain>
    </source>
</reference>
<evidence type="ECO:0000259" key="2">
    <source>
        <dbReference type="Pfam" id="PF10145"/>
    </source>
</evidence>
<keyword evidence="1" id="KW-1133">Transmembrane helix</keyword>